<keyword evidence="3" id="KW-0949">S-adenosyl-L-methionine</keyword>
<dbReference type="Gene3D" id="3.40.50.150">
    <property type="entry name" value="Vaccinia Virus protein VP39"/>
    <property type="match status" value="1"/>
</dbReference>
<keyword evidence="2" id="KW-0808">Transferase</keyword>
<keyword evidence="7" id="KW-1185">Reference proteome</keyword>
<dbReference type="PROSITE" id="PS51683">
    <property type="entry name" value="SAM_OMT_II"/>
    <property type="match status" value="1"/>
</dbReference>
<name>A0A4Y9Z569_9AGAM</name>
<dbReference type="Pfam" id="PF00891">
    <property type="entry name" value="Methyltransf_2"/>
    <property type="match status" value="1"/>
</dbReference>
<dbReference type="PANTHER" id="PTHR43712">
    <property type="entry name" value="PUTATIVE (AFU_ORTHOLOGUE AFUA_4G14580)-RELATED"/>
    <property type="match status" value="1"/>
</dbReference>
<dbReference type="Gene3D" id="1.10.10.10">
    <property type="entry name" value="Winged helix-like DNA-binding domain superfamily/Winged helix DNA-binding domain"/>
    <property type="match status" value="1"/>
</dbReference>
<dbReference type="GO" id="GO:0008171">
    <property type="term" value="F:O-methyltransferase activity"/>
    <property type="evidence" value="ECO:0007669"/>
    <property type="project" value="InterPro"/>
</dbReference>
<organism evidence="6 7">
    <name type="scientific">Dentipellis fragilis</name>
    <dbReference type="NCBI Taxonomy" id="205917"/>
    <lineage>
        <taxon>Eukaryota</taxon>
        <taxon>Fungi</taxon>
        <taxon>Dikarya</taxon>
        <taxon>Basidiomycota</taxon>
        <taxon>Agaricomycotina</taxon>
        <taxon>Agaricomycetes</taxon>
        <taxon>Russulales</taxon>
        <taxon>Hericiaceae</taxon>
        <taxon>Dentipellis</taxon>
    </lineage>
</organism>
<evidence type="ECO:0000259" key="5">
    <source>
        <dbReference type="Pfam" id="PF08100"/>
    </source>
</evidence>
<dbReference type="Proteomes" id="UP000298327">
    <property type="component" value="Unassembled WGS sequence"/>
</dbReference>
<dbReference type="InterPro" id="IPR016461">
    <property type="entry name" value="COMT-like"/>
</dbReference>
<dbReference type="GO" id="GO:0032259">
    <property type="term" value="P:methylation"/>
    <property type="evidence" value="ECO:0007669"/>
    <property type="project" value="UniProtKB-KW"/>
</dbReference>
<protein>
    <submittedName>
        <fullName evidence="6">Uncharacterized protein</fullName>
    </submittedName>
</protein>
<feature type="domain" description="O-methyltransferase dimerisation" evidence="5">
    <location>
        <begin position="112"/>
        <end position="185"/>
    </location>
</feature>
<dbReference type="InterPro" id="IPR001077">
    <property type="entry name" value="COMT_C"/>
</dbReference>
<accession>A0A4Y9Z569</accession>
<feature type="domain" description="O-methyltransferase C-terminal" evidence="4">
    <location>
        <begin position="264"/>
        <end position="419"/>
    </location>
</feature>
<dbReference type="InterPro" id="IPR036388">
    <property type="entry name" value="WH-like_DNA-bd_sf"/>
</dbReference>
<dbReference type="OrthoDB" id="2410195at2759"/>
<dbReference type="AlphaFoldDB" id="A0A4Y9Z569"/>
<dbReference type="GO" id="GO:0046983">
    <property type="term" value="F:protein dimerization activity"/>
    <property type="evidence" value="ECO:0007669"/>
    <property type="project" value="InterPro"/>
</dbReference>
<reference evidence="6 7" key="1">
    <citation type="submission" date="2019-02" db="EMBL/GenBank/DDBJ databases">
        <title>Genome sequencing of the rare red list fungi Dentipellis fragilis.</title>
        <authorList>
            <person name="Buettner E."/>
            <person name="Kellner H."/>
        </authorList>
    </citation>
    <scope>NUCLEOTIDE SEQUENCE [LARGE SCALE GENOMIC DNA]</scope>
    <source>
        <strain evidence="6 7">DSM 105465</strain>
    </source>
</reference>
<dbReference type="Pfam" id="PF08100">
    <property type="entry name" value="Dimerisation"/>
    <property type="match status" value="1"/>
</dbReference>
<sequence length="501" mass="55014">MYVFQTSRFTASTLADGNLGVVGYYRSSGTDTLAELKALSDLIKSNIDRIEAASKSTSLDFPSPWTPFTPPSEAGCMVPDVVDAITQIVAAASQLIAAVRPPPLTIISMGYSFYIPAALRTVIEVHVSEFLREAGNQGAHVKDIAKPTNIDSAKLTRILRLLASYHVFVEVAPDVFANNRLSSFLDSGKSVATLVAHPEKTYDATSGITAALGHFGDKSFKAAVYLPDTLFDPAMAHSNDANKTAANKAFNMDLDWWSWYETPGNEYRGTRFTHAMNGTRAFLLPKAIMEGFDWEDLKEGAVVVDVGGGVGSQCLMLAEDFSHLNFIVQDRAPVITEGEKFWQINKPEFVKAGKIKFQSYDFIHEKQPVKNADVFIIRAILHDWADEYCVTILRSLRKVATPTTRLLVIDNVISYACEEEAVQDIPGVQKPHPPAPLLPNWGQAGAVAYLADMQMLTCLNGQERTVTHLRNLLAKTGWKLVEVRRGTETAFSLKNVIAVPA</sequence>
<comment type="caution">
    <text evidence="6">The sequence shown here is derived from an EMBL/GenBank/DDBJ whole genome shotgun (WGS) entry which is preliminary data.</text>
</comment>
<keyword evidence="1" id="KW-0489">Methyltransferase</keyword>
<gene>
    <name evidence="6" type="ORF">EVG20_g3313</name>
</gene>
<proteinExistence type="predicted"/>
<evidence type="ECO:0000256" key="2">
    <source>
        <dbReference type="ARBA" id="ARBA00022679"/>
    </source>
</evidence>
<evidence type="ECO:0000313" key="6">
    <source>
        <dbReference type="EMBL" id="TFY69018.1"/>
    </source>
</evidence>
<dbReference type="SUPFAM" id="SSF53335">
    <property type="entry name" value="S-adenosyl-L-methionine-dependent methyltransferases"/>
    <property type="match status" value="1"/>
</dbReference>
<evidence type="ECO:0000313" key="7">
    <source>
        <dbReference type="Proteomes" id="UP000298327"/>
    </source>
</evidence>
<evidence type="ECO:0000256" key="1">
    <source>
        <dbReference type="ARBA" id="ARBA00022603"/>
    </source>
</evidence>
<dbReference type="SUPFAM" id="SSF46785">
    <property type="entry name" value="Winged helix' DNA-binding domain"/>
    <property type="match status" value="1"/>
</dbReference>
<dbReference type="PANTHER" id="PTHR43712:SF2">
    <property type="entry name" value="O-METHYLTRANSFERASE CICE"/>
    <property type="match status" value="1"/>
</dbReference>
<dbReference type="InterPro" id="IPR012967">
    <property type="entry name" value="COMT_dimerisation"/>
</dbReference>
<evidence type="ECO:0000259" key="4">
    <source>
        <dbReference type="Pfam" id="PF00891"/>
    </source>
</evidence>
<dbReference type="EMBL" id="SEOQ01000147">
    <property type="protein sequence ID" value="TFY69018.1"/>
    <property type="molecule type" value="Genomic_DNA"/>
</dbReference>
<dbReference type="InterPro" id="IPR036390">
    <property type="entry name" value="WH_DNA-bd_sf"/>
</dbReference>
<evidence type="ECO:0000256" key="3">
    <source>
        <dbReference type="ARBA" id="ARBA00022691"/>
    </source>
</evidence>
<dbReference type="InterPro" id="IPR029063">
    <property type="entry name" value="SAM-dependent_MTases_sf"/>
</dbReference>